<keyword evidence="1 2" id="KW-0732">Signal</keyword>
<dbReference type="Gene3D" id="3.60.21.10">
    <property type="match status" value="1"/>
</dbReference>
<evidence type="ECO:0000313" key="5">
    <source>
        <dbReference type="Proteomes" id="UP000636891"/>
    </source>
</evidence>
<feature type="domain" description="Calcineurin-like phosphoesterase" evidence="3">
    <location>
        <begin position="145"/>
        <end position="337"/>
    </location>
</feature>
<comment type="caution">
    <text evidence="4">The sequence shown here is derived from an EMBL/GenBank/DDBJ whole genome shotgun (WGS) entry which is preliminary data.</text>
</comment>
<accession>A0ABR7CPX6</accession>
<dbReference type="SUPFAM" id="SSF56300">
    <property type="entry name" value="Metallo-dependent phosphatases"/>
    <property type="match status" value="1"/>
</dbReference>
<dbReference type="RefSeq" id="WP_055205095.1">
    <property type="nucleotide sequence ID" value="NZ_JACOOK010000008.1"/>
</dbReference>
<protein>
    <submittedName>
        <fullName evidence="4">Metallophosphoesterase family protein</fullName>
    </submittedName>
</protein>
<evidence type="ECO:0000256" key="2">
    <source>
        <dbReference type="SAM" id="SignalP"/>
    </source>
</evidence>
<feature type="signal peptide" evidence="2">
    <location>
        <begin position="1"/>
        <end position="19"/>
    </location>
</feature>
<dbReference type="SUPFAM" id="SSF49363">
    <property type="entry name" value="Purple acid phosphatase, N-terminal domain"/>
    <property type="match status" value="1"/>
</dbReference>
<keyword evidence="5" id="KW-1185">Reference proteome</keyword>
<evidence type="ECO:0000259" key="3">
    <source>
        <dbReference type="Pfam" id="PF00149"/>
    </source>
</evidence>
<feature type="chain" id="PRO_5045126173" evidence="2">
    <location>
        <begin position="20"/>
        <end position="390"/>
    </location>
</feature>
<dbReference type="InterPro" id="IPR029052">
    <property type="entry name" value="Metallo-depent_PP-like"/>
</dbReference>
<evidence type="ECO:0000313" key="4">
    <source>
        <dbReference type="EMBL" id="MBC5617720.1"/>
    </source>
</evidence>
<gene>
    <name evidence="4" type="ORF">H8S08_11965</name>
</gene>
<dbReference type="Pfam" id="PF00149">
    <property type="entry name" value="Metallophos"/>
    <property type="match status" value="1"/>
</dbReference>
<dbReference type="PANTHER" id="PTHR45867">
    <property type="entry name" value="PURPLE ACID PHOSPHATASE"/>
    <property type="match status" value="1"/>
</dbReference>
<reference evidence="4 5" key="1">
    <citation type="submission" date="2020-08" db="EMBL/GenBank/DDBJ databases">
        <title>Genome public.</title>
        <authorList>
            <person name="Liu C."/>
            <person name="Sun Q."/>
        </authorList>
    </citation>
    <scope>NUCLEOTIDE SEQUENCE [LARGE SCALE GENOMIC DNA]</scope>
    <source>
        <strain evidence="4 5">New-7</strain>
    </source>
</reference>
<organism evidence="4 5">
    <name type="scientific">Alistipes hominis</name>
    <dbReference type="NCBI Taxonomy" id="2763015"/>
    <lineage>
        <taxon>Bacteria</taxon>
        <taxon>Pseudomonadati</taxon>
        <taxon>Bacteroidota</taxon>
        <taxon>Bacteroidia</taxon>
        <taxon>Bacteroidales</taxon>
        <taxon>Rikenellaceae</taxon>
        <taxon>Alistipes</taxon>
    </lineage>
</organism>
<proteinExistence type="predicted"/>
<dbReference type="EMBL" id="JACOOK010000008">
    <property type="protein sequence ID" value="MBC5617720.1"/>
    <property type="molecule type" value="Genomic_DNA"/>
</dbReference>
<dbReference type="InterPro" id="IPR008963">
    <property type="entry name" value="Purple_acid_Pase-like_N"/>
</dbReference>
<dbReference type="Proteomes" id="UP000636891">
    <property type="component" value="Unassembled WGS sequence"/>
</dbReference>
<dbReference type="Gene3D" id="2.60.40.380">
    <property type="entry name" value="Purple acid phosphatase-like, N-terminal"/>
    <property type="match status" value="1"/>
</dbReference>
<name>A0ABR7CPX6_9BACT</name>
<dbReference type="InterPro" id="IPR004843">
    <property type="entry name" value="Calcineurin-like_PHP"/>
</dbReference>
<dbReference type="PANTHER" id="PTHR45867:SF3">
    <property type="entry name" value="ACID PHOSPHATASE TYPE 7"/>
    <property type="match status" value="1"/>
</dbReference>
<sequence>MKKFCILLTALFLGLSAGAQTPFQITFGPYLQNVTADGATVIWGTSADALSWVEAAPDGEDHFYAEERPQYYQTKLGKRTVGRLHTVRITGLKPASFYRYRVCSREVTELQPYKVSYGQTICSDVYRKKPYRFKTRDAAQQSVSFTVVNDIHENSDMLATLLSDVKKEQRDFVFFNGDMVNNMSSEQQLIDGFLRRSTELFAAEIPFLFARGNHETRGLFSDHYLDYFPTPTGEPYYAFRQGPVFFVVMDGGEDKPDSDIEYYGLSDFDRYRADQVAWLKETVASEAFRTAPFKVAIIHVPPVNSTWHGPLDVKKHFLPVLNDAGIDLMLCGHLHSYHYLPAGQTECDFPVLINSNDRAVEVEATADALNLKVKDTKKQVVQELTLKAKQ</sequence>
<evidence type="ECO:0000256" key="1">
    <source>
        <dbReference type="ARBA" id="ARBA00022729"/>
    </source>
</evidence>